<sequence length="107" mass="12724">MAFLYNRLKKRCKKQRQGINFESFFNGRGAEPQRTPLGMLRSLLNQLFRKDVVVRLLVRDEYHEKFCVFGESGYGWCWQRQDLEQLLQDSIVLLAQQQQVTILVDEL</sequence>
<evidence type="ECO:0000259" key="2">
    <source>
        <dbReference type="Pfam" id="PF24883"/>
    </source>
</evidence>
<proteinExistence type="predicted"/>
<name>A0A5N6ZPV8_9EURO</name>
<feature type="domain" description="Nephrocystin 3-like N-terminal" evidence="2">
    <location>
        <begin position="3"/>
        <end position="107"/>
    </location>
</feature>
<reference evidence="3 4" key="1">
    <citation type="submission" date="2019-04" db="EMBL/GenBank/DDBJ databases">
        <title>Friends and foes A comparative genomics studyof 23 Aspergillus species from section Flavi.</title>
        <authorList>
            <consortium name="DOE Joint Genome Institute"/>
            <person name="Kjaerbolling I."/>
            <person name="Vesth T."/>
            <person name="Frisvad J.C."/>
            <person name="Nybo J.L."/>
            <person name="Theobald S."/>
            <person name="Kildgaard S."/>
            <person name="Isbrandt T."/>
            <person name="Kuo A."/>
            <person name="Sato A."/>
            <person name="Lyhne E.K."/>
            <person name="Kogle M.E."/>
            <person name="Wiebenga A."/>
            <person name="Kun R.S."/>
            <person name="Lubbers R.J."/>
            <person name="Makela M.R."/>
            <person name="Barry K."/>
            <person name="Chovatia M."/>
            <person name="Clum A."/>
            <person name="Daum C."/>
            <person name="Haridas S."/>
            <person name="He G."/>
            <person name="LaButti K."/>
            <person name="Lipzen A."/>
            <person name="Mondo S."/>
            <person name="Riley R."/>
            <person name="Salamov A."/>
            <person name="Simmons B.A."/>
            <person name="Magnuson J.K."/>
            <person name="Henrissat B."/>
            <person name="Mortensen U.H."/>
            <person name="Larsen T.O."/>
            <person name="Devries R.P."/>
            <person name="Grigoriev I.V."/>
            <person name="Machida M."/>
            <person name="Baker S.E."/>
            <person name="Andersen M.R."/>
        </authorList>
    </citation>
    <scope>NUCLEOTIDE SEQUENCE [LARGE SCALE GENOMIC DNA]</scope>
    <source>
        <strain evidence="3 4">CBS 763.97</strain>
    </source>
</reference>
<evidence type="ECO:0000313" key="3">
    <source>
        <dbReference type="EMBL" id="KAE8359647.1"/>
    </source>
</evidence>
<dbReference type="InterPro" id="IPR056884">
    <property type="entry name" value="NPHP3-like_N"/>
</dbReference>
<dbReference type="AlphaFoldDB" id="A0A5N6ZPV8"/>
<gene>
    <name evidence="3" type="ORF">BDV27DRAFT_135795</name>
</gene>
<dbReference type="Proteomes" id="UP000326268">
    <property type="component" value="Unassembled WGS sequence"/>
</dbReference>
<dbReference type="Pfam" id="PF24883">
    <property type="entry name" value="NPHP3_N"/>
    <property type="match status" value="1"/>
</dbReference>
<evidence type="ECO:0000256" key="1">
    <source>
        <dbReference type="ARBA" id="ARBA00022737"/>
    </source>
</evidence>
<dbReference type="OrthoDB" id="194358at2759"/>
<feature type="non-terminal residue" evidence="3">
    <location>
        <position position="107"/>
    </location>
</feature>
<keyword evidence="4" id="KW-1185">Reference proteome</keyword>
<organism evidence="3 4">
    <name type="scientific">Aspergillus caelatus</name>
    <dbReference type="NCBI Taxonomy" id="61420"/>
    <lineage>
        <taxon>Eukaryota</taxon>
        <taxon>Fungi</taxon>
        <taxon>Dikarya</taxon>
        <taxon>Ascomycota</taxon>
        <taxon>Pezizomycotina</taxon>
        <taxon>Eurotiomycetes</taxon>
        <taxon>Eurotiomycetidae</taxon>
        <taxon>Eurotiales</taxon>
        <taxon>Aspergillaceae</taxon>
        <taxon>Aspergillus</taxon>
        <taxon>Aspergillus subgen. Circumdati</taxon>
    </lineage>
</organism>
<dbReference type="GeneID" id="43653070"/>
<dbReference type="EMBL" id="ML737814">
    <property type="protein sequence ID" value="KAE8359647.1"/>
    <property type="molecule type" value="Genomic_DNA"/>
</dbReference>
<protein>
    <recommendedName>
        <fullName evidence="2">Nephrocystin 3-like N-terminal domain-containing protein</fullName>
    </recommendedName>
</protein>
<evidence type="ECO:0000313" key="4">
    <source>
        <dbReference type="Proteomes" id="UP000326268"/>
    </source>
</evidence>
<accession>A0A5N6ZPV8</accession>
<dbReference type="RefSeq" id="XP_031922728.1">
    <property type="nucleotide sequence ID" value="XM_032068624.1"/>
</dbReference>
<keyword evidence="1" id="KW-0677">Repeat</keyword>